<evidence type="ECO:0000313" key="9">
    <source>
        <dbReference type="RefSeq" id="XP_014673938.1"/>
    </source>
</evidence>
<dbReference type="InterPro" id="IPR036397">
    <property type="entry name" value="RNaseH_sf"/>
</dbReference>
<dbReference type="InterPro" id="IPR011765">
    <property type="entry name" value="Pept_M16_N"/>
</dbReference>
<comment type="function">
    <text evidence="1">Substrate recognition and binding subunit of the essential mitochondrial processing protease (MPP), which cleaves the mitochondrial sequence off newly imported precursors proteins.</text>
</comment>
<gene>
    <name evidence="9" type="primary">LOC106814158</name>
</gene>
<accession>A0ABM1EP17</accession>
<evidence type="ECO:0000256" key="2">
    <source>
        <dbReference type="ARBA" id="ARBA00007261"/>
    </source>
</evidence>
<keyword evidence="8" id="KW-1185">Reference proteome</keyword>
<dbReference type="PROSITE" id="PS00143">
    <property type="entry name" value="INSULINASE"/>
    <property type="match status" value="1"/>
</dbReference>
<dbReference type="RefSeq" id="XP_014673938.1">
    <property type="nucleotide sequence ID" value="XM_014818452.1"/>
</dbReference>
<dbReference type="Proteomes" id="UP000695022">
    <property type="component" value="Unplaced"/>
</dbReference>
<evidence type="ECO:0000256" key="4">
    <source>
        <dbReference type="ARBA" id="ARBA00032315"/>
    </source>
</evidence>
<dbReference type="Gene3D" id="3.30.830.10">
    <property type="entry name" value="Metalloenzyme, LuxS/M16 peptidase-like"/>
    <property type="match status" value="2"/>
</dbReference>
<name>A0ABM1EP17_PRICU</name>
<protein>
    <recommendedName>
        <fullName evidence="3">Alpha-MPP</fullName>
    </recommendedName>
    <alternativeName>
        <fullName evidence="4">Inactive zinc metalloprotease alpha</fullName>
    </alternativeName>
</protein>
<evidence type="ECO:0000259" key="6">
    <source>
        <dbReference type="Pfam" id="PF00675"/>
    </source>
</evidence>
<evidence type="ECO:0000256" key="1">
    <source>
        <dbReference type="ARBA" id="ARBA00002123"/>
    </source>
</evidence>
<dbReference type="GeneID" id="106814158"/>
<evidence type="ECO:0000259" key="7">
    <source>
        <dbReference type="Pfam" id="PF05193"/>
    </source>
</evidence>
<dbReference type="PANTHER" id="PTHR11851">
    <property type="entry name" value="METALLOPROTEASE"/>
    <property type="match status" value="1"/>
</dbReference>
<dbReference type="Pfam" id="PF05193">
    <property type="entry name" value="Peptidase_M16_C"/>
    <property type="match status" value="1"/>
</dbReference>
<feature type="domain" description="Peptidase M16 C-terminal" evidence="7">
    <location>
        <begin position="388"/>
        <end position="592"/>
    </location>
</feature>
<dbReference type="PANTHER" id="PTHR11851:SF49">
    <property type="entry name" value="MITOCHONDRIAL-PROCESSING PEPTIDASE SUBUNIT ALPHA"/>
    <property type="match status" value="1"/>
</dbReference>
<dbReference type="InterPro" id="IPR001431">
    <property type="entry name" value="Pept_M16_Zn_BS"/>
</dbReference>
<dbReference type="SUPFAM" id="SSF63411">
    <property type="entry name" value="LuxS/MPP-like metallohydrolase"/>
    <property type="match status" value="2"/>
</dbReference>
<sequence>MTMEQVAEETKTDTKLQAVMTSIRMGKWEQPLVQSFKKVCPPEPLKPRPLPGGPWKEISIDFLGPLPSGDVLLVAIDNYSRFPEVEIISSTSAKTVIPKNVHKVIKTTDELRKAKAKAYYDSRKNAKVSPLSIGDTVLVKQRRTNKMSTPFDPQPLTISVGRAPCTVGVLKRSFSCRKLYTTVGRRYCATSNVDPNSVLLSQTLPGLPNAIYSKHAESNQDTKVTVLENGLKVASKNKYGRFCTVGVAIDSGPRYEVAFPSGVSHFLEKLAFSSSLEYQDRDRIMQELEKHGGICDCQISRDTGIYAASAYTSGLDSIVKLLGDVILRPNISDEEVDQARMSISFELEDLEMRPDPEPLLTEMIHAAAYRDNTLGLPKFPLPDNVPVIDRKVLFTYLKNFYTPSRMVLAGVGVEHEQLVEMAEKFFVEKEPVWNQDTSLVMGNRDMCDRSTAQYTGGVIQREKDLSDVSMGPTPIPELAHFVLGLESCSHKDPDFVAFCVLNMLMGGGGSFSAGGPGKGMYTRLYLNVLNRYHWIYNATAYNHAYNDSGVFCIHAAAHPSQLKELVDIIVKEFTLMAGSVTRVELERAKTQLQSMLMMNLESRPVIFEDIARQVLASGSHKQPQYFVSQIAKITEEDIHRVVGRMLSTKPSVVGLGSLAQLPEYTNIQEGLCQKNGTSGSSRFSLFR</sequence>
<reference evidence="9" key="1">
    <citation type="submission" date="2025-08" db="UniProtKB">
        <authorList>
            <consortium name="RefSeq"/>
        </authorList>
    </citation>
    <scope>IDENTIFICATION</scope>
</reference>
<feature type="domain" description="Peptidase M16 N-terminal" evidence="6">
    <location>
        <begin position="232"/>
        <end position="377"/>
    </location>
</feature>
<dbReference type="Gene3D" id="3.30.420.10">
    <property type="entry name" value="Ribonuclease H-like superfamily/Ribonuclease H"/>
    <property type="match status" value="1"/>
</dbReference>
<dbReference type="InterPro" id="IPR050361">
    <property type="entry name" value="MPP/UQCRC_Complex"/>
</dbReference>
<dbReference type="InterPro" id="IPR007863">
    <property type="entry name" value="Peptidase_M16_C"/>
</dbReference>
<comment type="similarity">
    <text evidence="2 5">Belongs to the peptidase M16 family.</text>
</comment>
<evidence type="ECO:0000256" key="5">
    <source>
        <dbReference type="RuleBase" id="RU004447"/>
    </source>
</evidence>
<organism evidence="8 9">
    <name type="scientific">Priapulus caudatus</name>
    <name type="common">Priapulid worm</name>
    <dbReference type="NCBI Taxonomy" id="37621"/>
    <lineage>
        <taxon>Eukaryota</taxon>
        <taxon>Metazoa</taxon>
        <taxon>Ecdysozoa</taxon>
        <taxon>Scalidophora</taxon>
        <taxon>Priapulida</taxon>
        <taxon>Priapulimorpha</taxon>
        <taxon>Priapulimorphida</taxon>
        <taxon>Priapulidae</taxon>
        <taxon>Priapulus</taxon>
    </lineage>
</organism>
<dbReference type="Pfam" id="PF00675">
    <property type="entry name" value="Peptidase_M16"/>
    <property type="match status" value="1"/>
</dbReference>
<evidence type="ECO:0000256" key="3">
    <source>
        <dbReference type="ARBA" id="ARBA00030006"/>
    </source>
</evidence>
<proteinExistence type="inferred from homology"/>
<evidence type="ECO:0000313" key="8">
    <source>
        <dbReference type="Proteomes" id="UP000695022"/>
    </source>
</evidence>
<dbReference type="InterPro" id="IPR011249">
    <property type="entry name" value="Metalloenz_LuxS/M16"/>
</dbReference>